<keyword evidence="3" id="KW-0949">S-adenosyl-L-methionine</keyword>
<proteinExistence type="predicted"/>
<dbReference type="SUPFAM" id="SSF81822">
    <property type="entry name" value="RuBisCo LSMT C-terminal, substrate-binding domain"/>
    <property type="match status" value="1"/>
</dbReference>
<dbReference type="InterPro" id="IPR046341">
    <property type="entry name" value="SET_dom_sf"/>
</dbReference>
<dbReference type="OrthoDB" id="341421at2759"/>
<dbReference type="InParanoid" id="D7FLC0"/>
<dbReference type="Proteomes" id="UP000002630">
    <property type="component" value="Unassembled WGS sequence"/>
</dbReference>
<feature type="region of interest" description="Disordered" evidence="4">
    <location>
        <begin position="1"/>
        <end position="46"/>
    </location>
</feature>
<evidence type="ECO:0000256" key="2">
    <source>
        <dbReference type="ARBA" id="ARBA00022679"/>
    </source>
</evidence>
<dbReference type="InterPro" id="IPR036464">
    <property type="entry name" value="Rubisco_LSMT_subst-bd_sf"/>
</dbReference>
<evidence type="ECO:0000313" key="6">
    <source>
        <dbReference type="EMBL" id="CBJ29688.1"/>
    </source>
</evidence>
<sequence>MAAGPARSAGTLRAAPGGSRSSYYSSASEGRSGSGRRRRSASGPMFAEDEGWLEALKGVADEPGLPLGPSKKMSGLGGMVAEDSRVAENNALKEWMGENGVWVYDKSDWGVGPHALSVAVDTVDENENETAGRGMIANREIKEGDELFTLPIDLLLTKDAAKKEFGADVITEDLSEYIAIALLAVHEKAKGKESFWSSYIGVLPTVEEVYPTYLWAEEDLALLEGSPVIAATESMRRKLEVEYATVENDLLDKFPEILPREVHTYEEFQWAFAMLFSRAIRLGGLSTGEAVALVPYADLFNHNPFANSYIDARQQGLFFSKTDEVVVYADRSYKKMEQVYISYGPKGNSDLLLLYGFSLDRNPYNSVDVTVSLDENDELYERKKAFLSEAGLPPTKAFPLYNDRYPDELLQYLRLIQLNTDQLRGRTLEDLSFEKKQTDVNELMVLDSLVEACKATIAGYPTTEEQDSKLMNDPGMFRALSKTQRMAVKHRRQEKVILRRTIAAVTKDKEKLRIPLGGLPQ</sequence>
<protein>
    <submittedName>
        <fullName evidence="6">Ribulose-1,5-bisphosphate carboxylase/oxygenase small subunit N-methyltransferase I</fullName>
    </submittedName>
</protein>
<keyword evidence="2" id="KW-0808">Transferase</keyword>
<feature type="domain" description="SET" evidence="5">
    <location>
        <begin position="116"/>
        <end position="344"/>
    </location>
</feature>
<dbReference type="EMBL" id="FN649760">
    <property type="protein sequence ID" value="CBJ29688.1"/>
    <property type="molecule type" value="Genomic_DNA"/>
</dbReference>
<dbReference type="Gene3D" id="3.90.1410.10">
    <property type="entry name" value="set domain protein methyltransferase, domain 1"/>
    <property type="match status" value="1"/>
</dbReference>
<keyword evidence="1" id="KW-0489">Methyltransferase</keyword>
<dbReference type="Pfam" id="PF09273">
    <property type="entry name" value="Rubis-subs-bind"/>
    <property type="match status" value="1"/>
</dbReference>
<dbReference type="AlphaFoldDB" id="D7FLC0"/>
<dbReference type="eggNOG" id="KOG1337">
    <property type="taxonomic scope" value="Eukaryota"/>
</dbReference>
<dbReference type="InterPro" id="IPR001214">
    <property type="entry name" value="SET_dom"/>
</dbReference>
<evidence type="ECO:0000256" key="4">
    <source>
        <dbReference type="SAM" id="MobiDB-lite"/>
    </source>
</evidence>
<name>D7FLC0_ECTSI</name>
<dbReference type="InterPro" id="IPR015353">
    <property type="entry name" value="Rubisco_LSMT_subst-bd"/>
</dbReference>
<dbReference type="InterPro" id="IPR044431">
    <property type="entry name" value="SET_RBCMT"/>
</dbReference>
<gene>
    <name evidence="6" type="ORF">Esi_0159_0007</name>
</gene>
<feature type="compositionally biased region" description="Low complexity" evidence="4">
    <location>
        <begin position="17"/>
        <end position="31"/>
    </location>
</feature>
<dbReference type="PROSITE" id="PS50280">
    <property type="entry name" value="SET"/>
    <property type="match status" value="1"/>
</dbReference>
<dbReference type="SUPFAM" id="SSF82199">
    <property type="entry name" value="SET domain"/>
    <property type="match status" value="1"/>
</dbReference>
<keyword evidence="7" id="KW-1185">Reference proteome</keyword>
<accession>D7FLC0</accession>
<dbReference type="CDD" id="cd19179">
    <property type="entry name" value="SET_RBCMT"/>
    <property type="match status" value="1"/>
</dbReference>
<reference evidence="6 7" key="1">
    <citation type="journal article" date="2010" name="Nature">
        <title>The Ectocarpus genome and the independent evolution of multicellularity in brown algae.</title>
        <authorList>
            <person name="Cock J.M."/>
            <person name="Sterck L."/>
            <person name="Rouze P."/>
            <person name="Scornet D."/>
            <person name="Allen A.E."/>
            <person name="Amoutzias G."/>
            <person name="Anthouard V."/>
            <person name="Artiguenave F."/>
            <person name="Aury J.M."/>
            <person name="Badger J.H."/>
            <person name="Beszteri B."/>
            <person name="Billiau K."/>
            <person name="Bonnet E."/>
            <person name="Bothwell J.H."/>
            <person name="Bowler C."/>
            <person name="Boyen C."/>
            <person name="Brownlee C."/>
            <person name="Carrano C.J."/>
            <person name="Charrier B."/>
            <person name="Cho G.Y."/>
            <person name="Coelho S.M."/>
            <person name="Collen J."/>
            <person name="Corre E."/>
            <person name="Da Silva C."/>
            <person name="Delage L."/>
            <person name="Delaroque N."/>
            <person name="Dittami S.M."/>
            <person name="Doulbeau S."/>
            <person name="Elias M."/>
            <person name="Farnham G."/>
            <person name="Gachon C.M."/>
            <person name="Gschloessl B."/>
            <person name="Heesch S."/>
            <person name="Jabbari K."/>
            <person name="Jubin C."/>
            <person name="Kawai H."/>
            <person name="Kimura K."/>
            <person name="Kloareg B."/>
            <person name="Kupper F.C."/>
            <person name="Lang D."/>
            <person name="Le Bail A."/>
            <person name="Leblanc C."/>
            <person name="Lerouge P."/>
            <person name="Lohr M."/>
            <person name="Lopez P.J."/>
            <person name="Martens C."/>
            <person name="Maumus F."/>
            <person name="Michel G."/>
            <person name="Miranda-Saavedra D."/>
            <person name="Morales J."/>
            <person name="Moreau H."/>
            <person name="Motomura T."/>
            <person name="Nagasato C."/>
            <person name="Napoli C.A."/>
            <person name="Nelson D.R."/>
            <person name="Nyvall-Collen P."/>
            <person name="Peters A.F."/>
            <person name="Pommier C."/>
            <person name="Potin P."/>
            <person name="Poulain J."/>
            <person name="Quesneville H."/>
            <person name="Read B."/>
            <person name="Rensing S.A."/>
            <person name="Ritter A."/>
            <person name="Rousvoal S."/>
            <person name="Samanta M."/>
            <person name="Samson G."/>
            <person name="Schroeder D.C."/>
            <person name="Segurens B."/>
            <person name="Strittmatter M."/>
            <person name="Tonon T."/>
            <person name="Tregear J.W."/>
            <person name="Valentin K."/>
            <person name="von Dassow P."/>
            <person name="Yamagishi T."/>
            <person name="Van de Peer Y."/>
            <person name="Wincker P."/>
        </authorList>
    </citation>
    <scope>NUCLEOTIDE SEQUENCE [LARGE SCALE GENOMIC DNA]</scope>
    <source>
        <strain evidence="7">Ec32 / CCAP1310/4</strain>
    </source>
</reference>
<evidence type="ECO:0000259" key="5">
    <source>
        <dbReference type="PROSITE" id="PS50280"/>
    </source>
</evidence>
<dbReference type="Gene3D" id="3.90.1420.10">
    <property type="entry name" value="Rubisco LSMT, substrate-binding domain"/>
    <property type="match status" value="1"/>
</dbReference>
<organism evidence="6 7">
    <name type="scientific">Ectocarpus siliculosus</name>
    <name type="common">Brown alga</name>
    <name type="synonym">Conferva siliculosa</name>
    <dbReference type="NCBI Taxonomy" id="2880"/>
    <lineage>
        <taxon>Eukaryota</taxon>
        <taxon>Sar</taxon>
        <taxon>Stramenopiles</taxon>
        <taxon>Ochrophyta</taxon>
        <taxon>PX clade</taxon>
        <taxon>Phaeophyceae</taxon>
        <taxon>Ectocarpales</taxon>
        <taxon>Ectocarpaceae</taxon>
        <taxon>Ectocarpus</taxon>
    </lineage>
</organism>
<evidence type="ECO:0000256" key="1">
    <source>
        <dbReference type="ARBA" id="ARBA00022603"/>
    </source>
</evidence>
<dbReference type="PANTHER" id="PTHR13271">
    <property type="entry name" value="UNCHARACTERIZED PUTATIVE METHYLTRANSFERASE"/>
    <property type="match status" value="1"/>
</dbReference>
<dbReference type="STRING" id="2880.D7FLC0"/>
<evidence type="ECO:0000256" key="3">
    <source>
        <dbReference type="ARBA" id="ARBA00022691"/>
    </source>
</evidence>
<dbReference type="GO" id="GO:0016279">
    <property type="term" value="F:protein-lysine N-methyltransferase activity"/>
    <property type="evidence" value="ECO:0007669"/>
    <property type="project" value="InterPro"/>
</dbReference>
<dbReference type="PANTHER" id="PTHR13271:SF123">
    <property type="entry name" value="RIBULOSE-1,5-BISPHOSPHATE CARBOXYLASE_OXYGENASE SMALL SUBUNIT N-METHYLTRANSFERASE I-RELATED"/>
    <property type="match status" value="1"/>
</dbReference>
<dbReference type="Pfam" id="PF00856">
    <property type="entry name" value="SET"/>
    <property type="match status" value="1"/>
</dbReference>
<evidence type="ECO:0000313" key="7">
    <source>
        <dbReference type="Proteomes" id="UP000002630"/>
    </source>
</evidence>
<dbReference type="GO" id="GO:0032259">
    <property type="term" value="P:methylation"/>
    <property type="evidence" value="ECO:0007669"/>
    <property type="project" value="UniProtKB-KW"/>
</dbReference>
<dbReference type="InterPro" id="IPR050600">
    <property type="entry name" value="SETD3_SETD6_MTase"/>
</dbReference>